<dbReference type="AlphaFoldDB" id="A0AAV6RYM3"/>
<dbReference type="PANTHER" id="PTHR24559">
    <property type="entry name" value="TRANSPOSON TY3-I GAG-POL POLYPROTEIN"/>
    <property type="match status" value="1"/>
</dbReference>
<dbReference type="Pfam" id="PF00078">
    <property type="entry name" value="RVT_1"/>
    <property type="match status" value="1"/>
</dbReference>
<name>A0AAV6RYM3_SOLSE</name>
<keyword evidence="3" id="KW-1185">Reference proteome</keyword>
<comment type="caution">
    <text evidence="2">The sequence shown here is derived from an EMBL/GenBank/DDBJ whole genome shotgun (WGS) entry which is preliminary data.</text>
</comment>
<accession>A0AAV6RYM3</accession>
<proteinExistence type="predicted"/>
<evidence type="ECO:0000313" key="2">
    <source>
        <dbReference type="EMBL" id="KAG7510475.1"/>
    </source>
</evidence>
<dbReference type="InterPro" id="IPR053134">
    <property type="entry name" value="RNA-dir_DNA_polymerase"/>
</dbReference>
<dbReference type="CDD" id="cd01647">
    <property type="entry name" value="RT_LTR"/>
    <property type="match status" value="1"/>
</dbReference>
<gene>
    <name evidence="2" type="ORF">JOB18_022493</name>
</gene>
<dbReference type="PANTHER" id="PTHR24559:SF444">
    <property type="entry name" value="REVERSE TRANSCRIPTASE DOMAIN-CONTAINING PROTEIN"/>
    <property type="match status" value="1"/>
</dbReference>
<evidence type="ECO:0000313" key="3">
    <source>
        <dbReference type="Proteomes" id="UP000693946"/>
    </source>
</evidence>
<feature type="domain" description="Reverse transcriptase" evidence="1">
    <location>
        <begin position="6"/>
        <end position="75"/>
    </location>
</feature>
<organism evidence="2 3">
    <name type="scientific">Solea senegalensis</name>
    <name type="common">Senegalese sole</name>
    <dbReference type="NCBI Taxonomy" id="28829"/>
    <lineage>
        <taxon>Eukaryota</taxon>
        <taxon>Metazoa</taxon>
        <taxon>Chordata</taxon>
        <taxon>Craniata</taxon>
        <taxon>Vertebrata</taxon>
        <taxon>Euteleostomi</taxon>
        <taxon>Actinopterygii</taxon>
        <taxon>Neopterygii</taxon>
        <taxon>Teleostei</taxon>
        <taxon>Neoteleostei</taxon>
        <taxon>Acanthomorphata</taxon>
        <taxon>Carangaria</taxon>
        <taxon>Pleuronectiformes</taxon>
        <taxon>Pleuronectoidei</taxon>
        <taxon>Soleidae</taxon>
        <taxon>Solea</taxon>
    </lineage>
</organism>
<dbReference type="Proteomes" id="UP000693946">
    <property type="component" value="Linkage Group LG16"/>
</dbReference>
<sequence>MSAFITPSGLYSYKVMPFGLKNAPATFQHLMNRVVAGLQGCAVYLDDLVIYSDTWHWHLQRIRALFERLAEARLTKPHMFEVNTLKTSWTGYCSNGQYYVLAGHTAAVIYLTKFSYQPNIFHGPSSRMIITADKDVYSRRRANQT</sequence>
<protein>
    <recommendedName>
        <fullName evidence="1">Reverse transcriptase domain-containing protein</fullName>
    </recommendedName>
</protein>
<reference evidence="2 3" key="1">
    <citation type="journal article" date="2021" name="Sci. Rep.">
        <title>Chromosome anchoring in Senegalese sole (Solea senegalensis) reveals sex-associated markers and genome rearrangements in flatfish.</title>
        <authorList>
            <person name="Guerrero-Cozar I."/>
            <person name="Gomez-Garrido J."/>
            <person name="Berbel C."/>
            <person name="Martinez-Blanch J.F."/>
            <person name="Alioto T."/>
            <person name="Claros M.G."/>
            <person name="Gagnaire P.A."/>
            <person name="Manchado M."/>
        </authorList>
    </citation>
    <scope>NUCLEOTIDE SEQUENCE [LARGE SCALE GENOMIC DNA]</scope>
    <source>
        <strain evidence="2">Sse05_10M</strain>
    </source>
</reference>
<dbReference type="EMBL" id="JAGKHQ010000008">
    <property type="protein sequence ID" value="KAG7510475.1"/>
    <property type="molecule type" value="Genomic_DNA"/>
</dbReference>
<evidence type="ECO:0000259" key="1">
    <source>
        <dbReference type="Pfam" id="PF00078"/>
    </source>
</evidence>
<dbReference type="InterPro" id="IPR000477">
    <property type="entry name" value="RT_dom"/>
</dbReference>